<dbReference type="Gene3D" id="3.40.50.1820">
    <property type="entry name" value="alpha/beta hydrolase"/>
    <property type="match status" value="1"/>
</dbReference>
<gene>
    <name evidence="2" type="ORF">BDN71DRAFT_391156</name>
</gene>
<sequence length="322" mass="35738">MLHVEDKKLVLPDGRTLAYADNGNTSSSTVVLYLHGEFNIGDASLPSPIIIHKHLHFIAPSLPGWGNTSPPLPCHSYPSTLIADITALIVHLHPKFAKLKIYVYAHAFGTVPAQILYGASFDQFPLGKQVAGFVLLSPLSPPHCHKDYAKSMTWLPYILGGPPARYVPYSIILRVASYAIAHKLKSEETAERFVRSTLIDNMSDGDRELLDQWLDARSIDEPKLVRNLAHTMTRSISQSWQGFLSIARVYHSGWDGYSPDNVDDAHASRPIIIISARGDRIAPVEMAEWLAINFKNATLITVDGGHLAPFFHLDEAWKEFLG</sequence>
<reference evidence="2" key="1">
    <citation type="submission" date="2020-11" db="EMBL/GenBank/DDBJ databases">
        <authorList>
            <consortium name="DOE Joint Genome Institute"/>
            <person name="Ahrendt S."/>
            <person name="Riley R."/>
            <person name="Andreopoulos W."/>
            <person name="Labutti K."/>
            <person name="Pangilinan J."/>
            <person name="Ruiz-Duenas F.J."/>
            <person name="Barrasa J.M."/>
            <person name="Sanchez-Garcia M."/>
            <person name="Camarero S."/>
            <person name="Miyauchi S."/>
            <person name="Serrano A."/>
            <person name="Linde D."/>
            <person name="Babiker R."/>
            <person name="Drula E."/>
            <person name="Ayuso-Fernandez I."/>
            <person name="Pacheco R."/>
            <person name="Padilla G."/>
            <person name="Ferreira P."/>
            <person name="Barriuso J."/>
            <person name="Kellner H."/>
            <person name="Castanera R."/>
            <person name="Alfaro M."/>
            <person name="Ramirez L."/>
            <person name="Pisabarro A.G."/>
            <person name="Kuo A."/>
            <person name="Tritt A."/>
            <person name="Lipzen A."/>
            <person name="He G."/>
            <person name="Yan M."/>
            <person name="Ng V."/>
            <person name="Cullen D."/>
            <person name="Martin F."/>
            <person name="Rosso M.-N."/>
            <person name="Henrissat B."/>
            <person name="Hibbett D."/>
            <person name="Martinez A.T."/>
            <person name="Grigoriev I.V."/>
        </authorList>
    </citation>
    <scope>NUCLEOTIDE SEQUENCE</scope>
    <source>
        <strain evidence="2">ATCC 90797</strain>
    </source>
</reference>
<evidence type="ECO:0000313" key="2">
    <source>
        <dbReference type="EMBL" id="KAF9498535.1"/>
    </source>
</evidence>
<dbReference type="InterPro" id="IPR050266">
    <property type="entry name" value="AB_hydrolase_sf"/>
</dbReference>
<dbReference type="Proteomes" id="UP000807025">
    <property type="component" value="Unassembled WGS sequence"/>
</dbReference>
<comment type="caution">
    <text evidence="2">The sequence shown here is derived from an EMBL/GenBank/DDBJ whole genome shotgun (WGS) entry which is preliminary data.</text>
</comment>
<dbReference type="PANTHER" id="PTHR43798">
    <property type="entry name" value="MONOACYLGLYCEROL LIPASE"/>
    <property type="match status" value="1"/>
</dbReference>
<dbReference type="EMBL" id="MU154537">
    <property type="protein sequence ID" value="KAF9498535.1"/>
    <property type="molecule type" value="Genomic_DNA"/>
</dbReference>
<dbReference type="Pfam" id="PF12697">
    <property type="entry name" value="Abhydrolase_6"/>
    <property type="match status" value="1"/>
</dbReference>
<dbReference type="OrthoDB" id="294702at2759"/>
<feature type="domain" description="AB hydrolase-1" evidence="1">
    <location>
        <begin position="52"/>
        <end position="315"/>
    </location>
</feature>
<dbReference type="InterPro" id="IPR000073">
    <property type="entry name" value="AB_hydrolase_1"/>
</dbReference>
<name>A0A9P6DIY1_PLEER</name>
<organism evidence="2 3">
    <name type="scientific">Pleurotus eryngii</name>
    <name type="common">Boletus of the steppes</name>
    <dbReference type="NCBI Taxonomy" id="5323"/>
    <lineage>
        <taxon>Eukaryota</taxon>
        <taxon>Fungi</taxon>
        <taxon>Dikarya</taxon>
        <taxon>Basidiomycota</taxon>
        <taxon>Agaricomycotina</taxon>
        <taxon>Agaricomycetes</taxon>
        <taxon>Agaricomycetidae</taxon>
        <taxon>Agaricales</taxon>
        <taxon>Pleurotineae</taxon>
        <taxon>Pleurotaceae</taxon>
        <taxon>Pleurotus</taxon>
    </lineage>
</organism>
<dbReference type="AlphaFoldDB" id="A0A9P6DIY1"/>
<evidence type="ECO:0000259" key="1">
    <source>
        <dbReference type="Pfam" id="PF12697"/>
    </source>
</evidence>
<dbReference type="GO" id="GO:0016020">
    <property type="term" value="C:membrane"/>
    <property type="evidence" value="ECO:0007669"/>
    <property type="project" value="TreeGrafter"/>
</dbReference>
<evidence type="ECO:0000313" key="3">
    <source>
        <dbReference type="Proteomes" id="UP000807025"/>
    </source>
</evidence>
<dbReference type="PANTHER" id="PTHR43798:SF33">
    <property type="entry name" value="HYDROLASE, PUTATIVE (AFU_ORTHOLOGUE AFUA_2G14860)-RELATED"/>
    <property type="match status" value="1"/>
</dbReference>
<protein>
    <submittedName>
        <fullName evidence="2">Alpha/beta-hydrolase</fullName>
    </submittedName>
</protein>
<proteinExistence type="predicted"/>
<dbReference type="SUPFAM" id="SSF53474">
    <property type="entry name" value="alpha/beta-Hydrolases"/>
    <property type="match status" value="1"/>
</dbReference>
<accession>A0A9P6DIY1</accession>
<keyword evidence="3" id="KW-1185">Reference proteome</keyword>
<dbReference type="InterPro" id="IPR029058">
    <property type="entry name" value="AB_hydrolase_fold"/>
</dbReference>